<dbReference type="GeneID" id="25917064"/>
<organism evidence="1 2">
    <name type="scientific">Sphaeroforma arctica JP610</name>
    <dbReference type="NCBI Taxonomy" id="667725"/>
    <lineage>
        <taxon>Eukaryota</taxon>
        <taxon>Ichthyosporea</taxon>
        <taxon>Ichthyophonida</taxon>
        <taxon>Sphaeroforma</taxon>
    </lineage>
</organism>
<keyword evidence="2" id="KW-1185">Reference proteome</keyword>
<name>A0A0L0F405_9EUKA</name>
<protein>
    <submittedName>
        <fullName evidence="1">Uncharacterized protein</fullName>
    </submittedName>
</protein>
<evidence type="ECO:0000313" key="2">
    <source>
        <dbReference type="Proteomes" id="UP000054560"/>
    </source>
</evidence>
<gene>
    <name evidence="1" type="ORF">SARC_16560</name>
</gene>
<dbReference type="EMBL" id="KQ249972">
    <property type="protein sequence ID" value="KNC70908.1"/>
    <property type="molecule type" value="Genomic_DNA"/>
</dbReference>
<proteinExistence type="predicted"/>
<evidence type="ECO:0000313" key="1">
    <source>
        <dbReference type="EMBL" id="KNC70908.1"/>
    </source>
</evidence>
<accession>A0A0L0F405</accession>
<reference evidence="1 2" key="1">
    <citation type="submission" date="2011-02" db="EMBL/GenBank/DDBJ databases">
        <title>The Genome Sequence of Sphaeroforma arctica JP610.</title>
        <authorList>
            <consortium name="The Broad Institute Genome Sequencing Platform"/>
            <person name="Russ C."/>
            <person name="Cuomo C."/>
            <person name="Young S.K."/>
            <person name="Zeng Q."/>
            <person name="Gargeya S."/>
            <person name="Alvarado L."/>
            <person name="Berlin A."/>
            <person name="Chapman S.B."/>
            <person name="Chen Z."/>
            <person name="Freedman E."/>
            <person name="Gellesch M."/>
            <person name="Goldberg J."/>
            <person name="Griggs A."/>
            <person name="Gujja S."/>
            <person name="Heilman E."/>
            <person name="Heiman D."/>
            <person name="Howarth C."/>
            <person name="Mehta T."/>
            <person name="Neiman D."/>
            <person name="Pearson M."/>
            <person name="Roberts A."/>
            <person name="Saif S."/>
            <person name="Shea T."/>
            <person name="Shenoy N."/>
            <person name="Sisk P."/>
            <person name="Stolte C."/>
            <person name="Sykes S."/>
            <person name="White J."/>
            <person name="Yandava C."/>
            <person name="Burger G."/>
            <person name="Gray M.W."/>
            <person name="Holland P.W.H."/>
            <person name="King N."/>
            <person name="Lang F.B.F."/>
            <person name="Roger A.J."/>
            <person name="Ruiz-Trillo I."/>
            <person name="Haas B."/>
            <person name="Nusbaum C."/>
            <person name="Birren B."/>
        </authorList>
    </citation>
    <scope>NUCLEOTIDE SEQUENCE [LARGE SCALE GENOMIC DNA]</scope>
    <source>
        <strain evidence="1 2">JP610</strain>
    </source>
</reference>
<sequence>MCNESLRLVCHYAQDSEVKAGALSAIMNNTEKFLREQTIAKAVLQVFRAKIRARREQEEHYDSYETLSMANVNEYNSVNGVNNNAHLVSGTVSSIYSHSKSISRFNVFSIYRSMNVPCRHLSGGASKK</sequence>
<dbReference type="AlphaFoldDB" id="A0A0L0F405"/>
<dbReference type="RefSeq" id="XP_014144810.1">
    <property type="nucleotide sequence ID" value="XM_014289335.1"/>
</dbReference>
<dbReference type="Proteomes" id="UP000054560">
    <property type="component" value="Unassembled WGS sequence"/>
</dbReference>